<dbReference type="PANTHER" id="PTHR35041:SF3">
    <property type="entry name" value="FORMYLMETHIONINE DEFORMYLASE-LIKE PROTEIN"/>
    <property type="match status" value="1"/>
</dbReference>
<organism evidence="2 3">
    <name type="scientific">Aaosphaeria arxii CBS 175.79</name>
    <dbReference type="NCBI Taxonomy" id="1450172"/>
    <lineage>
        <taxon>Eukaryota</taxon>
        <taxon>Fungi</taxon>
        <taxon>Dikarya</taxon>
        <taxon>Ascomycota</taxon>
        <taxon>Pezizomycotina</taxon>
        <taxon>Dothideomycetes</taxon>
        <taxon>Pleosporomycetidae</taxon>
        <taxon>Pleosporales</taxon>
        <taxon>Pleosporales incertae sedis</taxon>
        <taxon>Aaosphaeria</taxon>
    </lineage>
</organism>
<feature type="transmembrane region" description="Helical" evidence="1">
    <location>
        <begin position="213"/>
        <end position="234"/>
    </location>
</feature>
<name>A0A6A5Y6R1_9PLEO</name>
<keyword evidence="3" id="KW-1185">Reference proteome</keyword>
<gene>
    <name evidence="2" type="ORF">BU24DRAFT_1062</name>
</gene>
<feature type="transmembrane region" description="Helical" evidence="1">
    <location>
        <begin position="579"/>
        <end position="596"/>
    </location>
</feature>
<keyword evidence="1" id="KW-0472">Membrane</keyword>
<feature type="transmembrane region" description="Helical" evidence="1">
    <location>
        <begin position="617"/>
        <end position="642"/>
    </location>
</feature>
<dbReference type="Proteomes" id="UP000799778">
    <property type="component" value="Unassembled WGS sequence"/>
</dbReference>
<dbReference type="AlphaFoldDB" id="A0A6A5Y6R1"/>
<accession>A0A6A5Y6R1</accession>
<dbReference type="GeneID" id="54278147"/>
<keyword evidence="1" id="KW-0812">Transmembrane</keyword>
<dbReference type="EMBL" id="ML978066">
    <property type="protein sequence ID" value="KAF2020431.1"/>
    <property type="molecule type" value="Genomic_DNA"/>
</dbReference>
<feature type="transmembrane region" description="Helical" evidence="1">
    <location>
        <begin position="109"/>
        <end position="128"/>
    </location>
</feature>
<feature type="transmembrane region" description="Helical" evidence="1">
    <location>
        <begin position="148"/>
        <end position="169"/>
    </location>
</feature>
<protein>
    <submittedName>
        <fullName evidence="2">Uncharacterized protein</fullName>
    </submittedName>
</protein>
<evidence type="ECO:0000313" key="2">
    <source>
        <dbReference type="EMBL" id="KAF2020431.1"/>
    </source>
</evidence>
<sequence length="750" mass="85644">MSHISSSRSPPKSGSRFEEQFEQYLGIHMNPIQSPASPNNTYHLKKPQPHVEGVYDPLPGNGSPPMYPRTPHPAASFLSRSRTDPMTQRLIQHRATQAAKWKIHWRTPALMASSFLLGFILVLGQHFLYRYLHHRVEHNEDKRIRWVLYGRAMAYFSKITFGGCVILCYRQRIWRTMREQPLSIMSIDQLFLATEDPSLFANWETLTQAKLPVLMALAIWLIPLATIIFSPGALTFGDIYVADRTNLMVPTLNFTAESYKDYRKPVYAEDGTKKKSLVFMNTTDPDGLKEGFFDYYDQPSADVQRVTLMAAYSLKNQSLNREDARIESCGGEYNCTYSINFVAPGYKCELVAEGPQDHEKLKDMHAPFNTSLLAPEGRHVYWAQVDDGNYASPQSDNLSNRGGVPEGPVSDDFGVFETEPVLWIGYSVDSNETLPENSRYKDSWKTRFDPRILRCVHYETEYNVDFNYSGPFFTTNIDYKFLAPVIDTNLTRYDENTTEILPAENFVDPRKDVLKYKKTAAYHAMGERLRYFLRGSMVVEPQIPGPFFAKVYSQIAMTRLVSNTSSIPVEGLPTLVQQFYAEMILSLFSVPNLLVVSEQQTRVRRRQVRSTFIYDHWKLWASYAPVIFFVLIFLLLGFWTIWEDGVTFSVGFSRIMVTTRNTTLDEISRGACLGNDPFPPELMHTRLKFGVLSEGGHELEYMGIGDLPGAGHCAFGVPSEVGPIRKGIPYAGLQVRRQDARKRKEKEKTD</sequence>
<keyword evidence="1" id="KW-1133">Transmembrane helix</keyword>
<evidence type="ECO:0000313" key="3">
    <source>
        <dbReference type="Proteomes" id="UP000799778"/>
    </source>
</evidence>
<dbReference type="RefSeq" id="XP_033388770.1">
    <property type="nucleotide sequence ID" value="XM_033520750.1"/>
</dbReference>
<proteinExistence type="predicted"/>
<reference evidence="2" key="1">
    <citation type="journal article" date="2020" name="Stud. Mycol.">
        <title>101 Dothideomycetes genomes: a test case for predicting lifestyles and emergence of pathogens.</title>
        <authorList>
            <person name="Haridas S."/>
            <person name="Albert R."/>
            <person name="Binder M."/>
            <person name="Bloem J."/>
            <person name="Labutti K."/>
            <person name="Salamov A."/>
            <person name="Andreopoulos B."/>
            <person name="Baker S."/>
            <person name="Barry K."/>
            <person name="Bills G."/>
            <person name="Bluhm B."/>
            <person name="Cannon C."/>
            <person name="Castanera R."/>
            <person name="Culley D."/>
            <person name="Daum C."/>
            <person name="Ezra D."/>
            <person name="Gonzalez J."/>
            <person name="Henrissat B."/>
            <person name="Kuo A."/>
            <person name="Liang C."/>
            <person name="Lipzen A."/>
            <person name="Lutzoni F."/>
            <person name="Magnuson J."/>
            <person name="Mondo S."/>
            <person name="Nolan M."/>
            <person name="Ohm R."/>
            <person name="Pangilinan J."/>
            <person name="Park H.-J."/>
            <person name="Ramirez L."/>
            <person name="Alfaro M."/>
            <person name="Sun H."/>
            <person name="Tritt A."/>
            <person name="Yoshinaga Y."/>
            <person name="Zwiers L.-H."/>
            <person name="Turgeon B."/>
            <person name="Goodwin S."/>
            <person name="Spatafora J."/>
            <person name="Crous P."/>
            <person name="Grigoriev I."/>
        </authorList>
    </citation>
    <scope>NUCLEOTIDE SEQUENCE</scope>
    <source>
        <strain evidence="2">CBS 175.79</strain>
    </source>
</reference>
<dbReference type="OrthoDB" id="5340195at2759"/>
<evidence type="ECO:0000256" key="1">
    <source>
        <dbReference type="SAM" id="Phobius"/>
    </source>
</evidence>
<dbReference type="PANTHER" id="PTHR35041">
    <property type="entry name" value="MEDIATOR OF RNA POLYMERASE II TRANSCRIPTION SUBUNIT 1"/>
    <property type="match status" value="1"/>
</dbReference>